<dbReference type="SMART" id="SM00065">
    <property type="entry name" value="GAF"/>
    <property type="match status" value="1"/>
</dbReference>
<name>A0AAE9Y5Q0_9ACTN</name>
<dbReference type="EMBL" id="CP116942">
    <property type="protein sequence ID" value="WCO66957.1"/>
    <property type="molecule type" value="Genomic_DNA"/>
</dbReference>
<dbReference type="Proteomes" id="UP001216390">
    <property type="component" value="Chromosome"/>
</dbReference>
<dbReference type="Pfam" id="PF01590">
    <property type="entry name" value="GAF"/>
    <property type="match status" value="1"/>
</dbReference>
<dbReference type="Gene3D" id="3.60.40.10">
    <property type="entry name" value="PPM-type phosphatase domain"/>
    <property type="match status" value="1"/>
</dbReference>
<dbReference type="SMART" id="SM00331">
    <property type="entry name" value="PP2C_SIG"/>
    <property type="match status" value="1"/>
</dbReference>
<organism evidence="4 5">
    <name type="scientific">Iamia majanohamensis</name>
    <dbReference type="NCBI Taxonomy" id="467976"/>
    <lineage>
        <taxon>Bacteria</taxon>
        <taxon>Bacillati</taxon>
        <taxon>Actinomycetota</taxon>
        <taxon>Acidimicrobiia</taxon>
        <taxon>Acidimicrobiales</taxon>
        <taxon>Iamiaceae</taxon>
        <taxon>Iamia</taxon>
    </lineage>
</organism>
<dbReference type="PANTHER" id="PTHR43156:SF2">
    <property type="entry name" value="STAGE II SPORULATION PROTEIN E"/>
    <property type="match status" value="1"/>
</dbReference>
<evidence type="ECO:0000259" key="2">
    <source>
        <dbReference type="SMART" id="SM00065"/>
    </source>
</evidence>
<feature type="domain" description="GAF" evidence="2">
    <location>
        <begin position="27"/>
        <end position="171"/>
    </location>
</feature>
<dbReference type="RefSeq" id="WP_272736479.1">
    <property type="nucleotide sequence ID" value="NZ_CP116942.1"/>
</dbReference>
<dbReference type="InterPro" id="IPR003018">
    <property type="entry name" value="GAF"/>
</dbReference>
<dbReference type="InterPro" id="IPR029016">
    <property type="entry name" value="GAF-like_dom_sf"/>
</dbReference>
<dbReference type="KEGG" id="ima:PO878_20905"/>
<dbReference type="InterPro" id="IPR001932">
    <property type="entry name" value="PPM-type_phosphatase-like_dom"/>
</dbReference>
<evidence type="ECO:0000313" key="4">
    <source>
        <dbReference type="EMBL" id="WCO66957.1"/>
    </source>
</evidence>
<dbReference type="GO" id="GO:0016791">
    <property type="term" value="F:phosphatase activity"/>
    <property type="evidence" value="ECO:0007669"/>
    <property type="project" value="TreeGrafter"/>
</dbReference>
<dbReference type="InterPro" id="IPR036457">
    <property type="entry name" value="PPM-type-like_dom_sf"/>
</dbReference>
<sequence>MALGVPAEIHSPERLRAVSETGLAGSTGESGFDDLTSAAARLLETPLAFFTVLDEVRCWYAGATGLPTGTDRNGTVDGSFCKYVVATDAPLLVSDARTDPRTTGNPAIEAMGVVAWAGFPVRDASGEVLGSFCVVDTVPRDWTATQIEALRVLAQAATDQVHLRQALQGERRVRAEAEQAWIEAEVARADLQRARAREHEVVEVIQRSLLPRVLPEVPGLATAVRFDASNEASDMGGDWYDVIRQGASETSFIIGDVCGHDVGAVAVMAQVRHSLHLLALRQAHPIDALSELDGLMLENDFDRFATVAFLSWDASTAGLTFVSAGHPPPLLVRADGTARYLEEGRRPPVNIGLASPDDAEPGMVTLDPGDTLIAFTDGLYEASGADLEDGLEQLRALASTAAPGTAPDPLADLLLAGMRPGGGWKDDVALVVLRRP</sequence>
<gene>
    <name evidence="4" type="ORF">PO878_20905</name>
</gene>
<protein>
    <submittedName>
        <fullName evidence="4">SpoIIE family protein phosphatase</fullName>
    </submittedName>
</protein>
<feature type="domain" description="PPM-type phosphatase" evidence="3">
    <location>
        <begin position="220"/>
        <end position="435"/>
    </location>
</feature>
<proteinExistence type="predicted"/>
<evidence type="ECO:0000256" key="1">
    <source>
        <dbReference type="ARBA" id="ARBA00022801"/>
    </source>
</evidence>
<dbReference type="InterPro" id="IPR052016">
    <property type="entry name" value="Bact_Sigma-Reg"/>
</dbReference>
<dbReference type="Pfam" id="PF07228">
    <property type="entry name" value="SpoIIE"/>
    <property type="match status" value="1"/>
</dbReference>
<evidence type="ECO:0000259" key="3">
    <source>
        <dbReference type="SMART" id="SM00331"/>
    </source>
</evidence>
<evidence type="ECO:0000313" key="5">
    <source>
        <dbReference type="Proteomes" id="UP001216390"/>
    </source>
</evidence>
<keyword evidence="5" id="KW-1185">Reference proteome</keyword>
<dbReference type="SUPFAM" id="SSF55781">
    <property type="entry name" value="GAF domain-like"/>
    <property type="match status" value="1"/>
</dbReference>
<dbReference type="AlphaFoldDB" id="A0AAE9Y5Q0"/>
<accession>A0AAE9Y5Q0</accession>
<dbReference type="PANTHER" id="PTHR43156">
    <property type="entry name" value="STAGE II SPORULATION PROTEIN E-RELATED"/>
    <property type="match status" value="1"/>
</dbReference>
<keyword evidence="1" id="KW-0378">Hydrolase</keyword>
<dbReference type="Gene3D" id="3.30.450.40">
    <property type="match status" value="1"/>
</dbReference>
<reference evidence="4" key="1">
    <citation type="submission" date="2023-01" db="EMBL/GenBank/DDBJ databases">
        <title>The diversity of Class Acidimicrobiia in South China Sea sediment environments and the proposal of Iamia marina sp. nov., a novel species of the genus Iamia.</title>
        <authorList>
            <person name="He Y."/>
            <person name="Tian X."/>
        </authorList>
    </citation>
    <scope>NUCLEOTIDE SEQUENCE</scope>
    <source>
        <strain evidence="4">DSM 19957</strain>
    </source>
</reference>
<dbReference type="SUPFAM" id="SSF81606">
    <property type="entry name" value="PP2C-like"/>
    <property type="match status" value="1"/>
</dbReference>